<gene>
    <name evidence="1" type="ORF">AARE701A_LOCUS16796</name>
</gene>
<sequence>MKQRMEILWSFPTTNIEEYGEIDWKVKVDSKNVSLERSADGDCNLKVSQALDERATWLYRTCPSAWGGRGCCRGDALRACCRGVSEEEEVERTEECKRGFGAICLWSAKALTKAQEVVVYLTCFEIGGEKCISVYVDANRSPHRFRHRQLLWLAHVRLVTPENMLIRPFSLCRWLKELKDELAFLHIAKVTEGTHVP</sequence>
<dbReference type="Proteomes" id="UP000682877">
    <property type="component" value="Chromosome 6"/>
</dbReference>
<dbReference type="AlphaFoldDB" id="A0A8S2ARG8"/>
<proteinExistence type="predicted"/>
<accession>A0A8S2ARG8</accession>
<protein>
    <submittedName>
        <fullName evidence="1">Uncharacterized protein</fullName>
    </submittedName>
</protein>
<evidence type="ECO:0000313" key="2">
    <source>
        <dbReference type="Proteomes" id="UP000682877"/>
    </source>
</evidence>
<dbReference type="EMBL" id="LR999456">
    <property type="protein sequence ID" value="CAE6135127.1"/>
    <property type="molecule type" value="Genomic_DNA"/>
</dbReference>
<keyword evidence="2" id="KW-1185">Reference proteome</keyword>
<reference evidence="1" key="1">
    <citation type="submission" date="2021-01" db="EMBL/GenBank/DDBJ databases">
        <authorList>
            <person name="Bezrukov I."/>
        </authorList>
    </citation>
    <scope>NUCLEOTIDE SEQUENCE</scope>
</reference>
<name>A0A8S2ARG8_ARAAE</name>
<evidence type="ECO:0000313" key="1">
    <source>
        <dbReference type="EMBL" id="CAE6135127.1"/>
    </source>
</evidence>
<organism evidence="1 2">
    <name type="scientific">Arabidopsis arenosa</name>
    <name type="common">Sand rock-cress</name>
    <name type="synonym">Cardaminopsis arenosa</name>
    <dbReference type="NCBI Taxonomy" id="38785"/>
    <lineage>
        <taxon>Eukaryota</taxon>
        <taxon>Viridiplantae</taxon>
        <taxon>Streptophyta</taxon>
        <taxon>Embryophyta</taxon>
        <taxon>Tracheophyta</taxon>
        <taxon>Spermatophyta</taxon>
        <taxon>Magnoliopsida</taxon>
        <taxon>eudicotyledons</taxon>
        <taxon>Gunneridae</taxon>
        <taxon>Pentapetalae</taxon>
        <taxon>rosids</taxon>
        <taxon>malvids</taxon>
        <taxon>Brassicales</taxon>
        <taxon>Brassicaceae</taxon>
        <taxon>Camelineae</taxon>
        <taxon>Arabidopsis</taxon>
    </lineage>
</organism>